<evidence type="ECO:0000256" key="1">
    <source>
        <dbReference type="ARBA" id="ARBA00007879"/>
    </source>
</evidence>
<keyword evidence="3" id="KW-1185">Reference proteome</keyword>
<gene>
    <name evidence="2" type="ORF">MIMGU_mgv1a026021mg</name>
</gene>
<dbReference type="PANTHER" id="PTHR31447">
    <property type="entry name" value="HYDROXYPROLINE-RICH GLYCOPROTEIN FAMILY PROTEIN-RELATED"/>
    <property type="match status" value="1"/>
</dbReference>
<dbReference type="PANTHER" id="PTHR31447:SF2">
    <property type="entry name" value="RNA DEMETHYLASE ALKBH10B"/>
    <property type="match status" value="1"/>
</dbReference>
<sequence length="224" mass="25492">MEFLKRAVSEVLKHELETCFMKGIKLYENLITVEKLSRLNDFVNELRVAGQNGKLSGETFGSYNQHTRKNREFIQFGVPMFELIKVDETNQFPTRYIEPIPTLLQGLIEEAIQRNWIPKDRRPNGCIINFFDEGEYSHPFVKPPHLDQPISILILSESRMAFGDTVLGGTSRTILGDGKGNYRRGFILSPLKEGSLLILNGISSDTVHAMCASPNKRVIITFFK</sequence>
<dbReference type="InterPro" id="IPR044842">
    <property type="entry name" value="ALKBH9B/ALKBH10B-like"/>
</dbReference>
<dbReference type="GO" id="GO:0032451">
    <property type="term" value="F:demethylase activity"/>
    <property type="evidence" value="ECO:0007669"/>
    <property type="project" value="InterPro"/>
</dbReference>
<evidence type="ECO:0000313" key="3">
    <source>
        <dbReference type="Proteomes" id="UP000030748"/>
    </source>
</evidence>
<evidence type="ECO:0000313" key="2">
    <source>
        <dbReference type="EMBL" id="EYU20291.1"/>
    </source>
</evidence>
<dbReference type="EMBL" id="KI632284">
    <property type="protein sequence ID" value="EYU20291.1"/>
    <property type="molecule type" value="Genomic_DNA"/>
</dbReference>
<reference evidence="2 3" key="1">
    <citation type="journal article" date="2013" name="Proc. Natl. Acad. Sci. U.S.A.">
        <title>Fine-scale variation in meiotic recombination in Mimulus inferred from population shotgun sequencing.</title>
        <authorList>
            <person name="Hellsten U."/>
            <person name="Wright K.M."/>
            <person name="Jenkins J."/>
            <person name="Shu S."/>
            <person name="Yuan Y."/>
            <person name="Wessler S.R."/>
            <person name="Schmutz J."/>
            <person name="Willis J.H."/>
            <person name="Rokhsar D.S."/>
        </authorList>
    </citation>
    <scope>NUCLEOTIDE SEQUENCE [LARGE SCALE GENOMIC DNA]</scope>
    <source>
        <strain evidence="3">cv. DUN x IM62</strain>
    </source>
</reference>
<accession>A0A022PWV8</accession>
<evidence type="ECO:0008006" key="4">
    <source>
        <dbReference type="Google" id="ProtNLM"/>
    </source>
</evidence>
<organism evidence="2 3">
    <name type="scientific">Erythranthe guttata</name>
    <name type="common">Yellow monkey flower</name>
    <name type="synonym">Mimulus guttatus</name>
    <dbReference type="NCBI Taxonomy" id="4155"/>
    <lineage>
        <taxon>Eukaryota</taxon>
        <taxon>Viridiplantae</taxon>
        <taxon>Streptophyta</taxon>
        <taxon>Embryophyta</taxon>
        <taxon>Tracheophyta</taxon>
        <taxon>Spermatophyta</taxon>
        <taxon>Magnoliopsida</taxon>
        <taxon>eudicotyledons</taxon>
        <taxon>Gunneridae</taxon>
        <taxon>Pentapetalae</taxon>
        <taxon>asterids</taxon>
        <taxon>lamiids</taxon>
        <taxon>Lamiales</taxon>
        <taxon>Phrymaceae</taxon>
        <taxon>Erythranthe</taxon>
    </lineage>
</organism>
<dbReference type="AlphaFoldDB" id="A0A022PWV8"/>
<dbReference type="STRING" id="4155.A0A022PWV8"/>
<dbReference type="GO" id="GO:0006402">
    <property type="term" value="P:mRNA catabolic process"/>
    <property type="evidence" value="ECO:0007669"/>
    <property type="project" value="InterPro"/>
</dbReference>
<comment type="similarity">
    <text evidence="1">Belongs to the alkB family.</text>
</comment>
<proteinExistence type="inferred from homology"/>
<dbReference type="InterPro" id="IPR037151">
    <property type="entry name" value="AlkB-like_sf"/>
</dbReference>
<feature type="non-terminal residue" evidence="2">
    <location>
        <position position="224"/>
    </location>
</feature>
<dbReference type="Gene3D" id="2.60.120.590">
    <property type="entry name" value="Alpha-ketoglutarate-dependent dioxygenase AlkB-like"/>
    <property type="match status" value="1"/>
</dbReference>
<name>A0A022PWV8_ERYGU</name>
<dbReference type="Proteomes" id="UP000030748">
    <property type="component" value="Unassembled WGS sequence"/>
</dbReference>
<dbReference type="SUPFAM" id="SSF51197">
    <property type="entry name" value="Clavaminate synthase-like"/>
    <property type="match status" value="1"/>
</dbReference>
<dbReference type="GO" id="GO:0003729">
    <property type="term" value="F:mRNA binding"/>
    <property type="evidence" value="ECO:0007669"/>
    <property type="project" value="InterPro"/>
</dbReference>
<protein>
    <recommendedName>
        <fullName evidence="4">Fe2OG dioxygenase domain-containing protein</fullName>
    </recommendedName>
</protein>